<evidence type="ECO:0000313" key="4">
    <source>
        <dbReference type="Proteomes" id="UP000184612"/>
    </source>
</evidence>
<dbReference type="GO" id="GO:0016301">
    <property type="term" value="F:kinase activity"/>
    <property type="evidence" value="ECO:0007669"/>
    <property type="project" value="UniProtKB-KW"/>
</dbReference>
<name>A0A1M7Y273_9FIRM</name>
<gene>
    <name evidence="3" type="ORF">SAMN02745217_01138</name>
</gene>
<dbReference type="Gene3D" id="3.30.565.10">
    <property type="entry name" value="Histidine kinase-like ATPase, C-terminal domain"/>
    <property type="match status" value="1"/>
</dbReference>
<sequence>MLVTVFKYCAMIICSFYVYVKLLHIKTERCICLPCVLFLLFFVPEIYFLRLYAAPLSIFIMVTLFTLFVKEVFKTPLDLSFITSVISFGIAFSTFLIAAAVTYPAGYLISRITKQYPSNLSAIICIGILQFLLAAMPFRLKRLQKGMPFLMGHDSNDIGVYISLLLLLASSFFGMSKKADLIYIIPVFFSLICALALFFWWRNRITHNYIEKVKSKEMETLQRIIQEKNEEIEQLKYHNEELSKIIHKDNKLIPAMELAVSEYLLSAGDERITEVRSAKASELIEQLKSISGERAGIIKNYETTCKKLPSTSVTSIDTLLSYMLHKASLCQIEFNLSISGSVNYLVQNLIKESDMNTLLADLIDNAIIATRKSSKKNIIVSIGILDGCYSIDIFDSGEPFMPETLLNLGLKRTTTHVHEGGSGIGLMTAFEISRKYKASFVIECFNEKSLFTKKVSFCFDKLEQYRIKPRYTKEMELLSLRGDIILV</sequence>
<proteinExistence type="predicted"/>
<feature type="coiled-coil region" evidence="1">
    <location>
        <begin position="211"/>
        <end position="245"/>
    </location>
</feature>
<accession>A0A1M7Y273</accession>
<keyword evidence="1" id="KW-0175">Coiled coil</keyword>
<evidence type="ECO:0000313" key="3">
    <source>
        <dbReference type="EMBL" id="SHO46019.1"/>
    </source>
</evidence>
<protein>
    <submittedName>
        <fullName evidence="3">Signal transduction histidine kinase</fullName>
    </submittedName>
</protein>
<keyword evidence="2" id="KW-0472">Membrane</keyword>
<feature type="transmembrane region" description="Helical" evidence="2">
    <location>
        <begin position="53"/>
        <end position="69"/>
    </location>
</feature>
<dbReference type="SUPFAM" id="SSF55874">
    <property type="entry name" value="ATPase domain of HSP90 chaperone/DNA topoisomerase II/histidine kinase"/>
    <property type="match status" value="1"/>
</dbReference>
<keyword evidence="2" id="KW-0812">Transmembrane</keyword>
<dbReference type="InterPro" id="IPR036890">
    <property type="entry name" value="HATPase_C_sf"/>
</dbReference>
<feature type="transmembrane region" description="Helical" evidence="2">
    <location>
        <begin position="158"/>
        <end position="175"/>
    </location>
</feature>
<keyword evidence="3" id="KW-0808">Transferase</keyword>
<keyword evidence="2" id="KW-1133">Transmembrane helix</keyword>
<dbReference type="OrthoDB" id="2068288at2"/>
<evidence type="ECO:0000256" key="1">
    <source>
        <dbReference type="SAM" id="Coils"/>
    </source>
</evidence>
<dbReference type="AlphaFoldDB" id="A0A1M7Y273"/>
<keyword evidence="3" id="KW-0418">Kinase</keyword>
<dbReference type="Proteomes" id="UP000184612">
    <property type="component" value="Unassembled WGS sequence"/>
</dbReference>
<dbReference type="STRING" id="1121345.SAMN02745217_01138"/>
<organism evidence="3 4">
    <name type="scientific">Anaerocolumna xylanovorans DSM 12503</name>
    <dbReference type="NCBI Taxonomy" id="1121345"/>
    <lineage>
        <taxon>Bacteria</taxon>
        <taxon>Bacillati</taxon>
        <taxon>Bacillota</taxon>
        <taxon>Clostridia</taxon>
        <taxon>Lachnospirales</taxon>
        <taxon>Lachnospiraceae</taxon>
        <taxon>Anaerocolumna</taxon>
    </lineage>
</organism>
<feature type="transmembrane region" description="Helical" evidence="2">
    <location>
        <begin position="181"/>
        <end position="201"/>
    </location>
</feature>
<dbReference type="EMBL" id="FRFD01000003">
    <property type="protein sequence ID" value="SHO46019.1"/>
    <property type="molecule type" value="Genomic_DNA"/>
</dbReference>
<reference evidence="3 4" key="1">
    <citation type="submission" date="2016-12" db="EMBL/GenBank/DDBJ databases">
        <authorList>
            <person name="Song W.-J."/>
            <person name="Kurnit D.M."/>
        </authorList>
    </citation>
    <scope>NUCLEOTIDE SEQUENCE [LARGE SCALE GENOMIC DNA]</scope>
    <source>
        <strain evidence="3 4">DSM 12503</strain>
    </source>
</reference>
<evidence type="ECO:0000256" key="2">
    <source>
        <dbReference type="SAM" id="Phobius"/>
    </source>
</evidence>
<feature type="transmembrane region" description="Helical" evidence="2">
    <location>
        <begin position="120"/>
        <end position="138"/>
    </location>
</feature>
<feature type="transmembrane region" description="Helical" evidence="2">
    <location>
        <begin position="81"/>
        <end position="100"/>
    </location>
</feature>
<keyword evidence="4" id="KW-1185">Reference proteome</keyword>
<feature type="transmembrane region" description="Helical" evidence="2">
    <location>
        <begin position="6"/>
        <end position="23"/>
    </location>
</feature>
<dbReference type="RefSeq" id="WP_073587758.1">
    <property type="nucleotide sequence ID" value="NZ_FRFD01000003.1"/>
</dbReference>